<comment type="caution">
    <text evidence="1">The sequence shown here is derived from an EMBL/GenBank/DDBJ whole genome shotgun (WGS) entry which is preliminary data.</text>
</comment>
<gene>
    <name evidence="1" type="ORF">VNO77_04380</name>
</gene>
<evidence type="ECO:0000313" key="1">
    <source>
        <dbReference type="EMBL" id="KAK7362270.1"/>
    </source>
</evidence>
<evidence type="ECO:0000313" key="2">
    <source>
        <dbReference type="Proteomes" id="UP001367508"/>
    </source>
</evidence>
<accession>A0AAN9R4R4</accession>
<dbReference type="Proteomes" id="UP001367508">
    <property type="component" value="Unassembled WGS sequence"/>
</dbReference>
<sequence>MDVRDGLHLGVKMEGFHRQVVADESNDYCIPHHNEGSLKRLQQMQSWIDLDIGTVTTGEEVITLILIPHRHRMCLKNFGSFIDLGEMD</sequence>
<keyword evidence="2" id="KW-1185">Reference proteome</keyword>
<protein>
    <submittedName>
        <fullName evidence="1">Uncharacterized protein</fullName>
    </submittedName>
</protein>
<dbReference type="EMBL" id="JAYMYQ010000001">
    <property type="protein sequence ID" value="KAK7362270.1"/>
    <property type="molecule type" value="Genomic_DNA"/>
</dbReference>
<dbReference type="AlphaFoldDB" id="A0AAN9R4R4"/>
<reference evidence="1 2" key="1">
    <citation type="submission" date="2024-01" db="EMBL/GenBank/DDBJ databases">
        <title>The genomes of 5 underutilized Papilionoideae crops provide insights into root nodulation and disease resistanc.</title>
        <authorList>
            <person name="Jiang F."/>
        </authorList>
    </citation>
    <scope>NUCLEOTIDE SEQUENCE [LARGE SCALE GENOMIC DNA]</scope>
    <source>
        <strain evidence="1">LVBAO_FW01</strain>
        <tissue evidence="1">Leaves</tissue>
    </source>
</reference>
<proteinExistence type="predicted"/>
<name>A0AAN9R4R4_CANGL</name>
<organism evidence="1 2">
    <name type="scientific">Canavalia gladiata</name>
    <name type="common">Sword bean</name>
    <name type="synonym">Dolichos gladiatus</name>
    <dbReference type="NCBI Taxonomy" id="3824"/>
    <lineage>
        <taxon>Eukaryota</taxon>
        <taxon>Viridiplantae</taxon>
        <taxon>Streptophyta</taxon>
        <taxon>Embryophyta</taxon>
        <taxon>Tracheophyta</taxon>
        <taxon>Spermatophyta</taxon>
        <taxon>Magnoliopsida</taxon>
        <taxon>eudicotyledons</taxon>
        <taxon>Gunneridae</taxon>
        <taxon>Pentapetalae</taxon>
        <taxon>rosids</taxon>
        <taxon>fabids</taxon>
        <taxon>Fabales</taxon>
        <taxon>Fabaceae</taxon>
        <taxon>Papilionoideae</taxon>
        <taxon>50 kb inversion clade</taxon>
        <taxon>NPAAA clade</taxon>
        <taxon>indigoferoid/millettioid clade</taxon>
        <taxon>Phaseoleae</taxon>
        <taxon>Canavalia</taxon>
    </lineage>
</organism>